<evidence type="ECO:0000313" key="2">
    <source>
        <dbReference type="Proteomes" id="UP001162501"/>
    </source>
</evidence>
<dbReference type="EMBL" id="OX596114">
    <property type="protein sequence ID" value="CAN0466588.1"/>
    <property type="molecule type" value="Genomic_DNA"/>
</dbReference>
<reference evidence="1" key="1">
    <citation type="submission" date="2023-05" db="EMBL/GenBank/DDBJ databases">
        <authorList>
            <consortium name="ELIXIR-Norway"/>
        </authorList>
    </citation>
    <scope>NUCLEOTIDE SEQUENCE</scope>
</reference>
<proteinExistence type="predicted"/>
<reference evidence="1" key="2">
    <citation type="submission" date="2025-03" db="EMBL/GenBank/DDBJ databases">
        <authorList>
            <consortium name="ELIXIR-Norway"/>
            <consortium name="Elixir Norway"/>
        </authorList>
    </citation>
    <scope>NUCLEOTIDE SEQUENCE</scope>
</reference>
<name>A0AC59ZMD1_RANTA</name>
<sequence length="127" mass="14456">MRIYHKPTSKLGPPALRLMSGPPELPLSLINQFIILYWHIVDLPYCIAFIGAAVIQLYICMSVHLLIFLFHCFHYTLSQDVEYSSLCYMVCPRSSILYSSSYMLIPNSKCIPPSISPLVTIHFCSLV</sequence>
<gene>
    <name evidence="1" type="ORF">MRATA1EN22A_LOCUS20322</name>
</gene>
<protein>
    <submittedName>
        <fullName evidence="1">Uncharacterized protein</fullName>
    </submittedName>
</protein>
<dbReference type="Proteomes" id="UP001162501">
    <property type="component" value="Chromosome 30"/>
</dbReference>
<evidence type="ECO:0000313" key="1">
    <source>
        <dbReference type="EMBL" id="CAN0466588.1"/>
    </source>
</evidence>
<accession>A0AC59ZMD1</accession>
<organism evidence="1 2">
    <name type="scientific">Rangifer tarandus platyrhynchus</name>
    <name type="common">Svalbard reindeer</name>
    <dbReference type="NCBI Taxonomy" id="3082113"/>
    <lineage>
        <taxon>Eukaryota</taxon>
        <taxon>Metazoa</taxon>
        <taxon>Chordata</taxon>
        <taxon>Craniata</taxon>
        <taxon>Vertebrata</taxon>
        <taxon>Euteleostomi</taxon>
        <taxon>Mammalia</taxon>
        <taxon>Eutheria</taxon>
        <taxon>Laurasiatheria</taxon>
        <taxon>Artiodactyla</taxon>
        <taxon>Ruminantia</taxon>
        <taxon>Pecora</taxon>
        <taxon>Cervidae</taxon>
        <taxon>Odocoileinae</taxon>
        <taxon>Rangifer</taxon>
    </lineage>
</organism>